<evidence type="ECO:0000256" key="3">
    <source>
        <dbReference type="ARBA" id="ARBA00022553"/>
    </source>
</evidence>
<feature type="compositionally biased region" description="Polar residues" evidence="7">
    <location>
        <begin position="349"/>
        <end position="361"/>
    </location>
</feature>
<evidence type="ECO:0000313" key="9">
    <source>
        <dbReference type="Ensembl" id="ENSSLDP00000029096.1"/>
    </source>
</evidence>
<dbReference type="GeneID" id="111650272"/>
<organism evidence="9 10">
    <name type="scientific">Seriola lalandi dorsalis</name>
    <dbReference type="NCBI Taxonomy" id="1841481"/>
    <lineage>
        <taxon>Eukaryota</taxon>
        <taxon>Metazoa</taxon>
        <taxon>Chordata</taxon>
        <taxon>Craniata</taxon>
        <taxon>Vertebrata</taxon>
        <taxon>Euteleostomi</taxon>
        <taxon>Actinopterygii</taxon>
        <taxon>Neopterygii</taxon>
        <taxon>Teleostei</taxon>
        <taxon>Neoteleostei</taxon>
        <taxon>Acanthomorphata</taxon>
        <taxon>Carangaria</taxon>
        <taxon>Carangiformes</taxon>
        <taxon>Carangidae</taxon>
        <taxon>Seriola</taxon>
    </lineage>
</organism>
<dbReference type="GO" id="GO:0007088">
    <property type="term" value="P:regulation of mitotic nuclear division"/>
    <property type="evidence" value="ECO:0007669"/>
    <property type="project" value="TreeGrafter"/>
</dbReference>
<reference evidence="9" key="1">
    <citation type="submission" date="2025-08" db="UniProtKB">
        <authorList>
            <consortium name="Ensembl"/>
        </authorList>
    </citation>
    <scope>IDENTIFICATION</scope>
</reference>
<feature type="compositionally biased region" description="Basic and acidic residues" evidence="7">
    <location>
        <begin position="1157"/>
        <end position="1169"/>
    </location>
</feature>
<dbReference type="PROSITE" id="PS50006">
    <property type="entry name" value="FHA_DOMAIN"/>
    <property type="match status" value="1"/>
</dbReference>
<feature type="compositionally biased region" description="Polar residues" evidence="7">
    <location>
        <begin position="197"/>
        <end position="206"/>
    </location>
</feature>
<feature type="compositionally biased region" description="Acidic residues" evidence="7">
    <location>
        <begin position="1258"/>
        <end position="1268"/>
    </location>
</feature>
<feature type="compositionally biased region" description="Basic and acidic residues" evidence="7">
    <location>
        <begin position="1302"/>
        <end position="1319"/>
    </location>
</feature>
<feature type="compositionally biased region" description="Basic residues" evidence="7">
    <location>
        <begin position="2033"/>
        <end position="2042"/>
    </location>
</feature>
<feature type="compositionally biased region" description="Basic and acidic residues" evidence="7">
    <location>
        <begin position="1518"/>
        <end position="1531"/>
    </location>
</feature>
<feature type="compositionally biased region" description="Basic and acidic residues" evidence="7">
    <location>
        <begin position="1379"/>
        <end position="1392"/>
    </location>
</feature>
<proteinExistence type="predicted"/>
<feature type="compositionally biased region" description="Low complexity" evidence="7">
    <location>
        <begin position="273"/>
        <end position="291"/>
    </location>
</feature>
<comment type="subcellular location">
    <subcellularLocation>
        <location evidence="1">Nucleus</location>
    </subcellularLocation>
</comment>
<feature type="region of interest" description="Disordered" evidence="7">
    <location>
        <begin position="197"/>
        <end position="221"/>
    </location>
</feature>
<dbReference type="SMART" id="SM00240">
    <property type="entry name" value="FHA"/>
    <property type="match status" value="1"/>
</dbReference>
<feature type="region of interest" description="Disordered" evidence="7">
    <location>
        <begin position="1147"/>
        <end position="1174"/>
    </location>
</feature>
<feature type="compositionally biased region" description="Basic and acidic residues" evidence="7">
    <location>
        <begin position="1730"/>
        <end position="1742"/>
    </location>
</feature>
<dbReference type="SMART" id="SM01295">
    <property type="entry name" value="K167R"/>
    <property type="match status" value="1"/>
</dbReference>
<evidence type="ECO:0000256" key="4">
    <source>
        <dbReference type="ARBA" id="ARBA00022843"/>
    </source>
</evidence>
<evidence type="ECO:0000256" key="7">
    <source>
        <dbReference type="SAM" id="MobiDB-lite"/>
    </source>
</evidence>
<dbReference type="Pfam" id="PF15276">
    <property type="entry name" value="PP1_bind"/>
    <property type="match status" value="1"/>
</dbReference>
<evidence type="ECO:0000256" key="6">
    <source>
        <dbReference type="ARBA" id="ARBA00023306"/>
    </source>
</evidence>
<evidence type="ECO:0000256" key="2">
    <source>
        <dbReference type="ARBA" id="ARBA00022499"/>
    </source>
</evidence>
<dbReference type="SUPFAM" id="SSF49879">
    <property type="entry name" value="SMAD/FHA domain"/>
    <property type="match status" value="1"/>
</dbReference>
<dbReference type="PANTHER" id="PTHR21603:SF17">
    <property type="entry name" value="PROLIFERATION MARKER PROTEIN KI-67"/>
    <property type="match status" value="1"/>
</dbReference>
<dbReference type="InterPro" id="IPR000253">
    <property type="entry name" value="FHA_dom"/>
</dbReference>
<feature type="compositionally biased region" description="Acidic residues" evidence="7">
    <location>
        <begin position="1667"/>
        <end position="1677"/>
    </location>
</feature>
<feature type="region of interest" description="Disordered" evidence="7">
    <location>
        <begin position="444"/>
        <end position="617"/>
    </location>
</feature>
<sequence length="2042" mass="222688">MPLHGKVVVIKRSGGDGTEFPLTATCLFGRKPDCDIRIQLPQVSKEHCRIDLNENKEVILTNLSSVNPTRVNGEALQQSERLKHGDVITIIDRSFRFEYPPAPTPKKRSSAGGKSETLKVLQAQQVVDIVTAETGEKRNSEVFTDGTNDNFQQSLEKTVEVESKEDSSLLQNKTNSPFNDLYQMIKKSLDVKTPRKSSASLLQTPASRFCTPKPGSVQKNDGKAVISTEDMIIPKKDDAKVFPGADEIKGEVVSISNGTPKSVKKQRKSFQVPSEMAEPAAPEHPATSEATLPQKRNRVSPQRYTASEVIDQVSAQTSKSPLRRRSKEATPVKASVTKEQEEPAMPSPKTKQLQKASPRNSGKTEKVKDLPKKRKSGELAADLPTSRMKKKRVSFGGALSPELFDKRLPPDSPLRKGATPRRSLCLSQPKLSLLRRASVIGFLKEFEDSPNVQRSPAKKRTPSPKKSPSAKNASPKTPTPGKKSPKSKSPSPKAASPGKKSPKSKSPSPKAASPGKKSPKSRSPSPKAASPGKKTPKSKSSSPKAASPGTKSPKSRTPSPKTASAEKKSPKSKTPSPTTGRSLAKSQLKSSTPGQVSYKETPSGKKRSALAVSSPSPKEIAPIVCATPAKTPCNSGVCTSTGRFSVSRISTPSPVAEDVVTNKMPLVTVTPKIPLRRKSMKSTSRKTPSISRSAVKVMRRSGISRASIKVRDTWVDVVKFGQTKAQVAAPAKIIVPKKTAKKTVSKPQTPARKLKGYVSTGHANSPVTIVVGRAHKQKVVHPTGAAPRVVTNTALFKKNMKMDEDLSGISEMFKTPVNERRRKSVIKDNSATETPVGVLSVVEPSVLNTPEEPGEMMVSPLSVASTVKGEMYNSEAVQRLLNGDQDSSFISEIPALEIHSESTEQQCTDVWTTHVTTPKQKPEQPESLTGVKRIMKTPRQKAEPLEDLRGKILKTPKQKVEQQECLTGVKRIMKTPRQKAEPVEDIRGKLLATPKQKPEQQECLTGVKRIFKTPQQEPEPLEDLQGKCPQTPRALEAGDVGLDGIEELQKIPAHMQESEDLSEMTDMKTPNVKSSPLVCLTDVKRIMKTPKEKSAPVEDMVGVKRLMKTPREKAEPVEENFGIKALMKSPRLRGNAPVEDFEGLQELMEEVLTDSPRPLKTDEVEDHPAPPDCCVDIAKELDFARGEPQDDTASEMIDNVPQVDMAKETDANEALVHNHIEEVPSGHDNNESSDAMETISQAAVDESLPVEQPKVDAVDETLSEEQQPEVETATCKVVELEMNAAAPDHEKKSVRGRRAKTVKPEAAEDKQEAPEHSEDPVAPAPVRGRRGKKTEAPAPSTVRQTTRNRGKDVKLTLEESAPQSSEVALKPKRGRNAKKASEDQVEMVKEVACETEMVPEVESDNIPPLDVDHKANDSAAPQEKAVSKPKRTRKAKQESEQSVSDVPCDDVPQADVAKDTNEVCSDKQEVVPSENNETKSIAMETVSQAPVTESLPALVTDTDASVVQKKSVRGRRAKMAEAKTAEDKQEAAIDSEDPVAPVRGRRGKKTEATAPPAVRQTTRTRNTKSKESTSDTNPETQPMTEISTEAVSDQTSQEENVSASPVEEADVKPVRGRKSKQTPVEPPQPEPEKSEVVSEEQLMADPQPPVPTVGKPRRGRKTKTDVEQNEVAEDTVVTEETKQQSQPPVRAKRGRNAKQEAEKQENDGKATSAETLKSQEPVKKSRRTRKAEQDNVEPREDEIQTAEMVVPKEAEAAPVDEPLKMSEQVSVAAKPRRGGRKAQKDTESEIPVESTEVPAVSSTDKPKRVRRGKQVTEEVDATIEVPEGKPDREVEAEEKKTTEPDVPVIKPSRARGVKNDVSNAIPAKRARRGAALPLEETNPESTVQVSESVPTSVEPPKRGRRAAAKPTTDESALSCDQANPSEDLSNAVVEDTKKSKRSVKWKAEPEVFQIPKETPVKAVRGRRSKLGDQVEPESKNVSKAASKTEEKDLSDEVVEAQPIKRARRGAKVTDDTESSSKVKKGAEAETQPKPRRGRTAKK</sequence>
<dbReference type="GO" id="GO:0005694">
    <property type="term" value="C:chromosome"/>
    <property type="evidence" value="ECO:0007669"/>
    <property type="project" value="TreeGrafter"/>
</dbReference>
<keyword evidence="5" id="KW-0539">Nucleus</keyword>
<dbReference type="GO" id="GO:0051983">
    <property type="term" value="P:regulation of chromosome segregation"/>
    <property type="evidence" value="ECO:0007669"/>
    <property type="project" value="TreeGrafter"/>
</dbReference>
<feature type="region of interest" description="Disordered" evidence="7">
    <location>
        <begin position="1508"/>
        <end position="2042"/>
    </location>
</feature>
<dbReference type="Proteomes" id="UP000261360">
    <property type="component" value="Unplaced"/>
</dbReference>
<keyword evidence="3" id="KW-0597">Phosphoprotein</keyword>
<feature type="domain" description="FHA" evidence="8">
    <location>
        <begin position="26"/>
        <end position="76"/>
    </location>
</feature>
<dbReference type="CTD" id="4288"/>
<feature type="compositionally biased region" description="Polar residues" evidence="7">
    <location>
        <begin position="1574"/>
        <end position="1603"/>
    </location>
</feature>
<feature type="compositionally biased region" description="Basic and acidic residues" evidence="7">
    <location>
        <begin position="1969"/>
        <end position="1991"/>
    </location>
</feature>
<feature type="region of interest" description="Disordered" evidence="7">
    <location>
        <begin position="258"/>
        <end position="431"/>
    </location>
</feature>
<accession>A0A3B4YLF4</accession>
<dbReference type="PANTHER" id="PTHR21603">
    <property type="entry name" value="ANTIGEN KI-67-LIKE PROTEIN"/>
    <property type="match status" value="1"/>
</dbReference>
<dbReference type="STRING" id="1841481.ENSSLDP00000029096"/>
<dbReference type="GeneTree" id="ENSGT00940000154352"/>
<feature type="compositionally biased region" description="Polar residues" evidence="7">
    <location>
        <begin position="1913"/>
        <end position="1928"/>
    </location>
</feature>
<dbReference type="CDD" id="cd22673">
    <property type="entry name" value="FHA_Ki67"/>
    <property type="match status" value="1"/>
</dbReference>
<feature type="compositionally biased region" description="Basic and acidic residues" evidence="7">
    <location>
        <begin position="1826"/>
        <end position="1843"/>
    </location>
</feature>
<evidence type="ECO:0000256" key="5">
    <source>
        <dbReference type="ARBA" id="ARBA00023242"/>
    </source>
</evidence>
<dbReference type="InterPro" id="IPR029334">
    <property type="entry name" value="PP1-bd"/>
</dbReference>
<dbReference type="RefSeq" id="XP_023255905.1">
    <property type="nucleotide sequence ID" value="XM_023400137.1"/>
</dbReference>
<dbReference type="Gene3D" id="2.60.200.20">
    <property type="match status" value="1"/>
</dbReference>
<evidence type="ECO:0000256" key="1">
    <source>
        <dbReference type="ARBA" id="ARBA00004123"/>
    </source>
</evidence>
<feature type="compositionally biased region" description="Low complexity" evidence="7">
    <location>
        <begin position="464"/>
        <end position="552"/>
    </location>
</feature>
<evidence type="ECO:0000313" key="10">
    <source>
        <dbReference type="Proteomes" id="UP000261360"/>
    </source>
</evidence>
<keyword evidence="4" id="KW-0832">Ubl conjugation</keyword>
<dbReference type="OrthoDB" id="6288785at2759"/>
<feature type="compositionally biased region" description="Polar residues" evidence="7">
    <location>
        <begin position="1883"/>
        <end position="1895"/>
    </location>
</feature>
<reference evidence="9" key="2">
    <citation type="submission" date="2025-09" db="UniProtKB">
        <authorList>
            <consortium name="Ensembl"/>
        </authorList>
    </citation>
    <scope>IDENTIFICATION</scope>
</reference>
<dbReference type="InterPro" id="IPR008984">
    <property type="entry name" value="SMAD_FHA_dom_sf"/>
</dbReference>
<keyword evidence="2" id="KW-1017">Isopeptide bond</keyword>
<feature type="compositionally biased region" description="Basic and acidic residues" evidence="7">
    <location>
        <begin position="1456"/>
        <end position="1469"/>
    </location>
</feature>
<dbReference type="InterPro" id="IPR012568">
    <property type="entry name" value="KI67R"/>
</dbReference>
<feature type="compositionally biased region" description="Basic and acidic residues" evidence="7">
    <location>
        <begin position="1697"/>
        <end position="1708"/>
    </location>
</feature>
<dbReference type="KEGG" id="slal:111650272"/>
<name>A0A3B4YLF4_SERLL</name>
<feature type="region of interest" description="Disordered" evidence="7">
    <location>
        <begin position="1243"/>
        <end position="1480"/>
    </location>
</feature>
<feature type="compositionally biased region" description="Basic and acidic residues" evidence="7">
    <location>
        <begin position="2011"/>
        <end position="2032"/>
    </location>
</feature>
<dbReference type="Ensembl" id="ENSSLDT00000029948.1">
    <property type="protein sequence ID" value="ENSSLDP00000029096.1"/>
    <property type="gene ID" value="ENSSLDG00000022464.1"/>
</dbReference>
<evidence type="ECO:0000259" key="8">
    <source>
        <dbReference type="PROSITE" id="PS50006"/>
    </source>
</evidence>
<dbReference type="GO" id="GO:0005634">
    <property type="term" value="C:nucleus"/>
    <property type="evidence" value="ECO:0007669"/>
    <property type="project" value="UniProtKB-SubCell"/>
</dbReference>
<dbReference type="Pfam" id="PF00498">
    <property type="entry name" value="FHA"/>
    <property type="match status" value="1"/>
</dbReference>
<keyword evidence="6" id="KW-0131">Cell cycle</keyword>
<protein>
    <submittedName>
        <fullName evidence="9">Marker of proliferation Ki-67</fullName>
    </submittedName>
</protein>
<feature type="compositionally biased region" description="Polar residues" evidence="7">
    <location>
        <begin position="580"/>
        <end position="600"/>
    </location>
</feature>
<keyword evidence="10" id="KW-1185">Reference proteome</keyword>